<reference evidence="2 3" key="1">
    <citation type="submission" date="2024-02" db="EMBL/GenBank/DDBJ databases">
        <title>A novel Gemmatimonadota bacterium.</title>
        <authorList>
            <person name="Du Z.-J."/>
            <person name="Ye Y.-Q."/>
        </authorList>
    </citation>
    <scope>NUCLEOTIDE SEQUENCE [LARGE SCALE GENOMIC DNA]</scope>
    <source>
        <strain evidence="2 3">DH-20</strain>
    </source>
</reference>
<keyword evidence="1" id="KW-0812">Transmembrane</keyword>
<keyword evidence="1" id="KW-1133">Transmembrane helix</keyword>
<feature type="transmembrane region" description="Helical" evidence="1">
    <location>
        <begin position="92"/>
        <end position="113"/>
    </location>
</feature>
<gene>
    <name evidence="2" type="ORF">WI372_17695</name>
</gene>
<dbReference type="EMBL" id="JBBHLI010000015">
    <property type="protein sequence ID" value="MEK9502834.1"/>
    <property type="molecule type" value="Genomic_DNA"/>
</dbReference>
<organism evidence="2 3">
    <name type="scientific">Gaopeijia maritima</name>
    <dbReference type="NCBI Taxonomy" id="3119007"/>
    <lineage>
        <taxon>Bacteria</taxon>
        <taxon>Pseudomonadati</taxon>
        <taxon>Gemmatimonadota</taxon>
        <taxon>Longimicrobiia</taxon>
        <taxon>Gaopeijiales</taxon>
        <taxon>Gaopeijiaceae</taxon>
        <taxon>Gaopeijia</taxon>
    </lineage>
</organism>
<protein>
    <recommendedName>
        <fullName evidence="4">MotA/TolQ/ExbB proton channel domain-containing protein</fullName>
    </recommendedName>
</protein>
<evidence type="ECO:0000256" key="1">
    <source>
        <dbReference type="SAM" id="Phobius"/>
    </source>
</evidence>
<dbReference type="RefSeq" id="WP_405281016.1">
    <property type="nucleotide sequence ID" value="NZ_CP144380.1"/>
</dbReference>
<evidence type="ECO:0000313" key="3">
    <source>
        <dbReference type="Proteomes" id="UP001484239"/>
    </source>
</evidence>
<sequence>MNFIAEAGFTSYPILLCAALTLGLAVRAFLRPSDTATDPGTIAGIDAVLFWGVFGAVVGLLGTLGGVAQAAAAIEAAGSVSPSLAWGGLRVALHPLLMGLLLLSVSLLLWFALRARRGAQLRPASAD</sequence>
<evidence type="ECO:0000313" key="2">
    <source>
        <dbReference type="EMBL" id="MEK9502834.1"/>
    </source>
</evidence>
<proteinExistence type="predicted"/>
<evidence type="ECO:0008006" key="4">
    <source>
        <dbReference type="Google" id="ProtNLM"/>
    </source>
</evidence>
<accession>A0ABU9EF87</accession>
<name>A0ABU9EF87_9BACT</name>
<dbReference type="Proteomes" id="UP001484239">
    <property type="component" value="Unassembled WGS sequence"/>
</dbReference>
<keyword evidence="3" id="KW-1185">Reference proteome</keyword>
<feature type="transmembrane region" description="Helical" evidence="1">
    <location>
        <begin position="42"/>
        <end position="72"/>
    </location>
</feature>
<feature type="transmembrane region" description="Helical" evidence="1">
    <location>
        <begin position="12"/>
        <end position="30"/>
    </location>
</feature>
<keyword evidence="1" id="KW-0472">Membrane</keyword>
<comment type="caution">
    <text evidence="2">The sequence shown here is derived from an EMBL/GenBank/DDBJ whole genome shotgun (WGS) entry which is preliminary data.</text>
</comment>